<keyword evidence="1" id="KW-0805">Transcription regulation</keyword>
<evidence type="ECO:0000256" key="3">
    <source>
        <dbReference type="ARBA" id="ARBA00023163"/>
    </source>
</evidence>
<keyword evidence="6" id="KW-1185">Reference proteome</keyword>
<dbReference type="RefSeq" id="WP_036175426.1">
    <property type="nucleotide sequence ID" value="NZ_AVCZ01000013.1"/>
</dbReference>
<dbReference type="Gene3D" id="1.10.10.10">
    <property type="entry name" value="Winged helix-like DNA-binding domain superfamily/Winged helix DNA-binding domain"/>
    <property type="match status" value="1"/>
</dbReference>
<protein>
    <recommendedName>
        <fullName evidence="4">HTH gntR-type domain-containing protein</fullName>
    </recommendedName>
</protein>
<evidence type="ECO:0000259" key="4">
    <source>
        <dbReference type="PROSITE" id="PS50949"/>
    </source>
</evidence>
<keyword evidence="2" id="KW-0238">DNA-binding</keyword>
<dbReference type="PANTHER" id="PTHR43537">
    <property type="entry name" value="TRANSCRIPTIONAL REGULATOR, GNTR FAMILY"/>
    <property type="match status" value="1"/>
</dbReference>
<accession>A0A0A3J6S9</accession>
<dbReference type="InterPro" id="IPR036388">
    <property type="entry name" value="WH-like_DNA-bd_sf"/>
</dbReference>
<dbReference type="eggNOG" id="COG1802">
    <property type="taxonomic scope" value="Bacteria"/>
</dbReference>
<dbReference type="PROSITE" id="PS50949">
    <property type="entry name" value="HTH_GNTR"/>
    <property type="match status" value="1"/>
</dbReference>
<feature type="domain" description="HTH gntR-type" evidence="4">
    <location>
        <begin position="16"/>
        <end position="83"/>
    </location>
</feature>
<keyword evidence="3" id="KW-0804">Transcription</keyword>
<dbReference type="GO" id="GO:0003700">
    <property type="term" value="F:DNA-binding transcription factor activity"/>
    <property type="evidence" value="ECO:0007669"/>
    <property type="project" value="InterPro"/>
</dbReference>
<evidence type="ECO:0000313" key="5">
    <source>
        <dbReference type="EMBL" id="KGR90848.1"/>
    </source>
</evidence>
<dbReference type="PANTHER" id="PTHR43537:SF45">
    <property type="entry name" value="GNTR FAMILY REGULATORY PROTEIN"/>
    <property type="match status" value="1"/>
</dbReference>
<dbReference type="Pfam" id="PF07729">
    <property type="entry name" value="FCD"/>
    <property type="match status" value="1"/>
</dbReference>
<sequence length="228" mass="26623">MDQLEFQKKVKENPFGVLGDLVYDYLFEKIITMQIFPGARLHEAQIANELGISRSPIRAAIDRLIEEKLVLKQSSKYPYIAPVTPEDWIQMTHARIIIESKAGYFAAQNIDDSTLERLKTLAAQYDAICETPDLKGFEQCDHDFHQTIVNACGNPYIIEMYNTIDYRVLRYRYNLRHRIPIEQLQGIIQKSSKSHWTLIFLLEKGLSMLVRDEIETHLDVMRDIFAKW</sequence>
<dbReference type="SUPFAM" id="SSF48008">
    <property type="entry name" value="GntR ligand-binding domain-like"/>
    <property type="match status" value="1"/>
</dbReference>
<dbReference type="InterPro" id="IPR000524">
    <property type="entry name" value="Tscrpt_reg_HTH_GntR"/>
</dbReference>
<dbReference type="AlphaFoldDB" id="A0A0A3J6S9"/>
<evidence type="ECO:0000256" key="2">
    <source>
        <dbReference type="ARBA" id="ARBA00023125"/>
    </source>
</evidence>
<dbReference type="SMART" id="SM00345">
    <property type="entry name" value="HTH_GNTR"/>
    <property type="match status" value="1"/>
</dbReference>
<evidence type="ECO:0000313" key="6">
    <source>
        <dbReference type="Proteomes" id="UP000030595"/>
    </source>
</evidence>
<comment type="caution">
    <text evidence="5">The sequence shown here is derived from an EMBL/GenBank/DDBJ whole genome shotgun (WGS) entry which is preliminary data.</text>
</comment>
<evidence type="ECO:0000256" key="1">
    <source>
        <dbReference type="ARBA" id="ARBA00023015"/>
    </source>
</evidence>
<dbReference type="Proteomes" id="UP000030595">
    <property type="component" value="Unassembled WGS sequence"/>
</dbReference>
<dbReference type="InterPro" id="IPR008920">
    <property type="entry name" value="TF_FadR/GntR_C"/>
</dbReference>
<dbReference type="Gene3D" id="1.20.120.530">
    <property type="entry name" value="GntR ligand-binding domain-like"/>
    <property type="match status" value="1"/>
</dbReference>
<dbReference type="SMART" id="SM00895">
    <property type="entry name" value="FCD"/>
    <property type="match status" value="1"/>
</dbReference>
<proteinExistence type="predicted"/>
<dbReference type="EMBL" id="JPVQ01000013">
    <property type="protein sequence ID" value="KGR90848.1"/>
    <property type="molecule type" value="Genomic_DNA"/>
</dbReference>
<dbReference type="GO" id="GO:0003677">
    <property type="term" value="F:DNA binding"/>
    <property type="evidence" value="ECO:0007669"/>
    <property type="project" value="UniProtKB-KW"/>
</dbReference>
<gene>
    <name evidence="5" type="ORF">CD30_09030</name>
</gene>
<reference evidence="5 6" key="1">
    <citation type="submission" date="2014-02" db="EMBL/GenBank/DDBJ databases">
        <title>Draft genome sequence of Lysinibacillus massiliensis CCUG 49529.</title>
        <authorList>
            <person name="Zhang F."/>
            <person name="Wang G."/>
            <person name="Zhang L."/>
        </authorList>
    </citation>
    <scope>NUCLEOTIDE SEQUENCE [LARGE SCALE GENOMIC DNA]</scope>
    <source>
        <strain evidence="5 6">CCUG 49529</strain>
    </source>
</reference>
<dbReference type="OrthoDB" id="9782299at2"/>
<dbReference type="InterPro" id="IPR036390">
    <property type="entry name" value="WH_DNA-bd_sf"/>
</dbReference>
<dbReference type="SUPFAM" id="SSF46785">
    <property type="entry name" value="Winged helix' DNA-binding domain"/>
    <property type="match status" value="1"/>
</dbReference>
<dbReference type="Pfam" id="PF00392">
    <property type="entry name" value="GntR"/>
    <property type="match status" value="1"/>
</dbReference>
<dbReference type="InterPro" id="IPR011711">
    <property type="entry name" value="GntR_C"/>
</dbReference>
<name>A0A0A3J6S9_9BACL</name>
<organism evidence="5 6">
    <name type="scientific">Ureibacillus massiliensis 4400831 = CIP 108448 = CCUG 49529</name>
    <dbReference type="NCBI Taxonomy" id="1211035"/>
    <lineage>
        <taxon>Bacteria</taxon>
        <taxon>Bacillati</taxon>
        <taxon>Bacillota</taxon>
        <taxon>Bacilli</taxon>
        <taxon>Bacillales</taxon>
        <taxon>Caryophanaceae</taxon>
        <taxon>Ureibacillus</taxon>
    </lineage>
</organism>